<gene>
    <name evidence="1" type="ORF">AU485_16535</name>
</gene>
<proteinExistence type="predicted"/>
<comment type="caution">
    <text evidence="1">The sequence shown here is derived from an EMBL/GenBank/DDBJ whole genome shotgun (WGS) entry which is preliminary data.</text>
</comment>
<sequence length="298" mass="31622">MLSLILIVNAFNVTLSGNVQFGITVLTALVLISVIVVGFTETPSAAPKVISAGGDSLLAFLKAMGIIFWCFVGIEAVAHLAPEFASPERDFPRTIVISLAVALSLYCLLSYTVLRFSAFGNEVDNISSLPRLIGQAFGRTGAVAIGLMGFLTCLAAVNLYIISFTRLIVSMEGHGPISRCLAYRNRFHAPVAATLLAVLPVAITVSLKYGWSIGLESLIACANGVFVMIYLSASLSACRLLHGHQRVMALLASLFCLGVACVIGDNMLYAVVVTLLAFVWSSRRLRKAMVASSGGSRA</sequence>
<evidence type="ECO:0000313" key="2">
    <source>
        <dbReference type="Proteomes" id="UP000249893"/>
    </source>
</evidence>
<evidence type="ECO:0000313" key="1">
    <source>
        <dbReference type="EMBL" id="RAT10391.1"/>
    </source>
</evidence>
<keyword evidence="2" id="KW-1185">Reference proteome</keyword>
<name>A0ACD1J8B3_9GAMM</name>
<protein>
    <submittedName>
        <fullName evidence="1">Uncharacterized protein</fullName>
    </submittedName>
</protein>
<organism evidence="1 2">
    <name type="scientific">Lonsdalea quercina</name>
    <dbReference type="NCBI Taxonomy" id="71657"/>
    <lineage>
        <taxon>Bacteria</taxon>
        <taxon>Pseudomonadati</taxon>
        <taxon>Pseudomonadota</taxon>
        <taxon>Gammaproteobacteria</taxon>
        <taxon>Enterobacterales</taxon>
        <taxon>Pectobacteriaceae</taxon>
        <taxon>Lonsdalea</taxon>
    </lineage>
</organism>
<dbReference type="EMBL" id="LUSP01000090">
    <property type="protein sequence ID" value="RAT10391.1"/>
    <property type="molecule type" value="Genomic_DNA"/>
</dbReference>
<accession>A0ACD1J8B3</accession>
<dbReference type="Proteomes" id="UP000249893">
    <property type="component" value="Unassembled WGS sequence"/>
</dbReference>
<reference evidence="1" key="1">
    <citation type="submission" date="2016-02" db="EMBL/GenBank/DDBJ databases">
        <title>Species-wide whole genome sequencing reveals diversity, host range in Lonsdalea quercina.</title>
        <authorList>
            <person name="Li Y."/>
        </authorList>
    </citation>
    <scope>NUCLEOTIDE SEQUENCE</scope>
    <source>
        <strain evidence="1">CFCC 11059</strain>
    </source>
</reference>